<feature type="non-terminal residue" evidence="2">
    <location>
        <position position="130"/>
    </location>
</feature>
<comment type="caution">
    <text evidence="2">The sequence shown here is derived from an EMBL/GenBank/DDBJ whole genome shotgun (WGS) entry which is preliminary data.</text>
</comment>
<organism evidence="2 3">
    <name type="scientific">Candolleomyces eurysporus</name>
    <dbReference type="NCBI Taxonomy" id="2828524"/>
    <lineage>
        <taxon>Eukaryota</taxon>
        <taxon>Fungi</taxon>
        <taxon>Dikarya</taxon>
        <taxon>Basidiomycota</taxon>
        <taxon>Agaricomycotina</taxon>
        <taxon>Agaricomycetes</taxon>
        <taxon>Agaricomycetidae</taxon>
        <taxon>Agaricales</taxon>
        <taxon>Agaricineae</taxon>
        <taxon>Psathyrellaceae</taxon>
        <taxon>Candolleomyces</taxon>
    </lineage>
</organism>
<keyword evidence="3" id="KW-1185">Reference proteome</keyword>
<proteinExistence type="predicted"/>
<dbReference type="InterPro" id="IPR025476">
    <property type="entry name" value="Helitron_helicase-like"/>
</dbReference>
<dbReference type="OrthoDB" id="3366231at2759"/>
<sequence length="130" mass="15062">MAQNNQNAMAIACFYGKVNIFLMMTINPKWPEIERELLPGQTAYDWPDLVVQVFQLKKQALIDRIVKDKVFGEVDAYVYTIKFQKQGFPHMHLLLFLKNGYKLTTLEAIDSCISAQWPDEATEKKLFDTV</sequence>
<reference evidence="2" key="1">
    <citation type="submission" date="2022-06" db="EMBL/GenBank/DDBJ databases">
        <title>Genome Sequence of Candolleomyces eurysporus.</title>
        <authorList>
            <person name="Buettner E."/>
        </authorList>
    </citation>
    <scope>NUCLEOTIDE SEQUENCE</scope>
    <source>
        <strain evidence="2">VTCC 930004</strain>
    </source>
</reference>
<dbReference type="EMBL" id="JANBPK010000713">
    <property type="protein sequence ID" value="KAJ2934645.1"/>
    <property type="molecule type" value="Genomic_DNA"/>
</dbReference>
<evidence type="ECO:0000259" key="1">
    <source>
        <dbReference type="Pfam" id="PF14214"/>
    </source>
</evidence>
<evidence type="ECO:0000313" key="2">
    <source>
        <dbReference type="EMBL" id="KAJ2934645.1"/>
    </source>
</evidence>
<gene>
    <name evidence="2" type="ORF">H1R20_g2449</name>
</gene>
<protein>
    <recommendedName>
        <fullName evidence="1">Helitron helicase-like domain-containing protein</fullName>
    </recommendedName>
</protein>
<dbReference type="Proteomes" id="UP001140091">
    <property type="component" value="Unassembled WGS sequence"/>
</dbReference>
<evidence type="ECO:0000313" key="3">
    <source>
        <dbReference type="Proteomes" id="UP001140091"/>
    </source>
</evidence>
<feature type="domain" description="Helitron helicase-like" evidence="1">
    <location>
        <begin position="1"/>
        <end position="95"/>
    </location>
</feature>
<accession>A0A9W8JPT1</accession>
<name>A0A9W8JPT1_9AGAR</name>
<dbReference type="AlphaFoldDB" id="A0A9W8JPT1"/>
<dbReference type="Pfam" id="PF14214">
    <property type="entry name" value="Helitron_like_N"/>
    <property type="match status" value="1"/>
</dbReference>